<dbReference type="GO" id="GO:0043138">
    <property type="term" value="F:3'-5' DNA helicase activity"/>
    <property type="evidence" value="ECO:0007669"/>
    <property type="project" value="UniProtKB-EC"/>
</dbReference>
<dbReference type="Pfam" id="PF18319">
    <property type="entry name" value="Zn_ribbon_PriA"/>
    <property type="match status" value="1"/>
</dbReference>
<keyword evidence="1 12" id="KW-0639">Primosome</keyword>
<feature type="binding site" evidence="12">
    <location>
        <position position="504"/>
    </location>
    <ligand>
        <name>Zn(2+)</name>
        <dbReference type="ChEBI" id="CHEBI:29105"/>
        <label>1</label>
    </ligand>
</feature>
<feature type="binding site" evidence="12">
    <location>
        <position position="501"/>
    </location>
    <ligand>
        <name>Zn(2+)</name>
        <dbReference type="ChEBI" id="CHEBI:29105"/>
        <label>1</label>
    </ligand>
</feature>
<evidence type="ECO:0000256" key="5">
    <source>
        <dbReference type="ARBA" id="ARBA00022801"/>
    </source>
</evidence>
<evidence type="ECO:0000256" key="10">
    <source>
        <dbReference type="ARBA" id="ARBA00023235"/>
    </source>
</evidence>
<evidence type="ECO:0000256" key="11">
    <source>
        <dbReference type="ARBA" id="ARBA00048988"/>
    </source>
</evidence>
<evidence type="ECO:0000259" key="13">
    <source>
        <dbReference type="PROSITE" id="PS51192"/>
    </source>
</evidence>
<accession>Q7VD86</accession>
<dbReference type="PROSITE" id="PS51194">
    <property type="entry name" value="HELICASE_CTER"/>
    <property type="match status" value="1"/>
</dbReference>
<gene>
    <name evidence="12 15" type="primary">priA</name>
    <name evidence="15" type="ordered locus">Pro_0497</name>
</gene>
<dbReference type="EMBL" id="AE017126">
    <property type="protein sequence ID" value="AAP99542.1"/>
    <property type="molecule type" value="Genomic_DNA"/>
</dbReference>
<protein>
    <recommendedName>
        <fullName evidence="12">Replication restart protein PriA</fullName>
    </recommendedName>
    <alternativeName>
        <fullName evidence="12">ATP-dependent DNA helicase PriA</fullName>
        <ecNumber evidence="12">5.6.2.4</ecNumber>
    </alternativeName>
    <alternativeName>
        <fullName evidence="12">DNA 3'-5' helicase PriA</fullName>
    </alternativeName>
</protein>
<dbReference type="SMART" id="SM00487">
    <property type="entry name" value="DEXDc"/>
    <property type="match status" value="1"/>
</dbReference>
<dbReference type="GO" id="GO:0006270">
    <property type="term" value="P:DNA replication initiation"/>
    <property type="evidence" value="ECO:0007669"/>
    <property type="project" value="TreeGrafter"/>
</dbReference>
<dbReference type="NCBIfam" id="TIGR00595">
    <property type="entry name" value="priA"/>
    <property type="match status" value="1"/>
</dbReference>
<evidence type="ECO:0000256" key="8">
    <source>
        <dbReference type="ARBA" id="ARBA00022840"/>
    </source>
</evidence>
<dbReference type="InterPro" id="IPR011545">
    <property type="entry name" value="DEAD/DEAH_box_helicase_dom"/>
</dbReference>
<dbReference type="GO" id="GO:0008270">
    <property type="term" value="F:zinc ion binding"/>
    <property type="evidence" value="ECO:0007669"/>
    <property type="project" value="UniProtKB-UniRule"/>
</dbReference>
<reference evidence="15 16" key="1">
    <citation type="journal article" date="2003" name="Proc. Natl. Acad. Sci. U.S.A.">
        <title>Genome sequence of the cyanobacterium Prochlorococcus marinus SS120, a nearly minimal oxyphototrophic genome.</title>
        <authorList>
            <person name="Dufresne A."/>
            <person name="Salanoubat M."/>
            <person name="Partensky F."/>
            <person name="Artiguenave F."/>
            <person name="Axmann I.M."/>
            <person name="Barbe V."/>
            <person name="Duprat S."/>
            <person name="Galperin M.Y."/>
            <person name="Koonin E.V."/>
            <person name="Le Gall F."/>
            <person name="Makarova K.S."/>
            <person name="Ostrowski M."/>
            <person name="Oztas S."/>
            <person name="Robert C."/>
            <person name="Rogozin I.B."/>
            <person name="Scanlan D.J."/>
            <person name="Tandeau de Marsac N."/>
            <person name="Weissenbach J."/>
            <person name="Wincker P."/>
            <person name="Wolf Y.I."/>
            <person name="Hess W.R."/>
        </authorList>
    </citation>
    <scope>NUCLEOTIDE SEQUENCE [LARGE SCALE GENOMIC DNA]</scope>
    <source>
        <strain evidence="16">SARG / CCMP1375 / SS120</strain>
    </source>
</reference>
<keyword evidence="5 12" id="KW-0378">Hydrolase</keyword>
<feature type="binding site" evidence="12">
    <location>
        <position position="470"/>
    </location>
    <ligand>
        <name>Zn(2+)</name>
        <dbReference type="ChEBI" id="CHEBI:29105"/>
        <label>2</label>
    </ligand>
</feature>
<evidence type="ECO:0000256" key="1">
    <source>
        <dbReference type="ARBA" id="ARBA00022515"/>
    </source>
</evidence>
<keyword evidence="3 12" id="KW-0479">Metal-binding</keyword>
<comment type="similarity">
    <text evidence="12">Belongs to the helicase family. PriA subfamily.</text>
</comment>
<dbReference type="STRING" id="167539.Pro_0497"/>
<comment type="catalytic activity">
    <reaction evidence="11 12">
        <text>ATP + H2O = ADP + phosphate + H(+)</text>
        <dbReference type="Rhea" id="RHEA:13065"/>
        <dbReference type="ChEBI" id="CHEBI:15377"/>
        <dbReference type="ChEBI" id="CHEBI:15378"/>
        <dbReference type="ChEBI" id="CHEBI:30616"/>
        <dbReference type="ChEBI" id="CHEBI:43474"/>
        <dbReference type="ChEBI" id="CHEBI:456216"/>
        <dbReference type="EC" id="5.6.2.4"/>
    </reaction>
</comment>
<dbReference type="PATRIC" id="fig|167539.5.peg.510"/>
<dbReference type="eggNOG" id="COG1198">
    <property type="taxonomic scope" value="Bacteria"/>
</dbReference>
<dbReference type="GO" id="GO:0006302">
    <property type="term" value="P:double-strand break repair"/>
    <property type="evidence" value="ECO:0007669"/>
    <property type="project" value="InterPro"/>
</dbReference>
<dbReference type="InterPro" id="IPR041236">
    <property type="entry name" value="PriA_C"/>
</dbReference>
<dbReference type="PANTHER" id="PTHR30580:SF0">
    <property type="entry name" value="PRIMOSOMAL PROTEIN N"/>
    <property type="match status" value="1"/>
</dbReference>
<dbReference type="GO" id="GO:0005524">
    <property type="term" value="F:ATP binding"/>
    <property type="evidence" value="ECO:0007669"/>
    <property type="project" value="UniProtKB-UniRule"/>
</dbReference>
<dbReference type="Pfam" id="PF17764">
    <property type="entry name" value="PriA_3primeBD"/>
    <property type="match status" value="1"/>
</dbReference>
<dbReference type="PANTHER" id="PTHR30580">
    <property type="entry name" value="PRIMOSOMAL PROTEIN N"/>
    <property type="match status" value="1"/>
</dbReference>
<dbReference type="RefSeq" id="WP_011124651.1">
    <property type="nucleotide sequence ID" value="NC_005042.1"/>
</dbReference>
<name>Q7VD86_PROMA</name>
<evidence type="ECO:0000259" key="14">
    <source>
        <dbReference type="PROSITE" id="PS51194"/>
    </source>
</evidence>
<keyword evidence="9 12" id="KW-0238">DNA-binding</keyword>
<dbReference type="HOGENOM" id="CLU_013353_3_0_3"/>
<dbReference type="GO" id="GO:0006310">
    <property type="term" value="P:DNA recombination"/>
    <property type="evidence" value="ECO:0007669"/>
    <property type="project" value="InterPro"/>
</dbReference>
<keyword evidence="7 12" id="KW-0862">Zinc</keyword>
<dbReference type="SUPFAM" id="SSF52540">
    <property type="entry name" value="P-loop containing nucleoside triphosphate hydrolases"/>
    <property type="match status" value="1"/>
</dbReference>
<evidence type="ECO:0000313" key="16">
    <source>
        <dbReference type="Proteomes" id="UP000001420"/>
    </source>
</evidence>
<dbReference type="Pfam" id="PF00271">
    <property type="entry name" value="Helicase_C"/>
    <property type="match status" value="1"/>
</dbReference>
<keyword evidence="2 12" id="KW-0235">DNA replication</keyword>
<dbReference type="EC" id="5.6.2.4" evidence="12"/>
<dbReference type="GO" id="GO:0006269">
    <property type="term" value="P:DNA replication, synthesis of primer"/>
    <property type="evidence" value="ECO:0007669"/>
    <property type="project" value="UniProtKB-KW"/>
</dbReference>
<dbReference type="HAMAP" id="MF_00983">
    <property type="entry name" value="PriA"/>
    <property type="match status" value="1"/>
</dbReference>
<evidence type="ECO:0000313" key="15">
    <source>
        <dbReference type="EMBL" id="AAP99542.1"/>
    </source>
</evidence>
<keyword evidence="4 12" id="KW-0547">Nucleotide-binding</keyword>
<keyword evidence="10 12" id="KW-0413">Isomerase</keyword>
<dbReference type="Pfam" id="PF18074">
    <property type="entry name" value="PriA_C"/>
    <property type="match status" value="1"/>
</dbReference>
<dbReference type="PROSITE" id="PS51192">
    <property type="entry name" value="HELICASE_ATP_BIND_1"/>
    <property type="match status" value="1"/>
</dbReference>
<organism evidence="15 16">
    <name type="scientific">Prochlorococcus marinus (strain SARG / CCMP1375 / SS120)</name>
    <dbReference type="NCBI Taxonomy" id="167539"/>
    <lineage>
        <taxon>Bacteria</taxon>
        <taxon>Bacillati</taxon>
        <taxon>Cyanobacteriota</taxon>
        <taxon>Cyanophyceae</taxon>
        <taxon>Synechococcales</taxon>
        <taxon>Prochlorococcaceae</taxon>
        <taxon>Prochlorococcus</taxon>
    </lineage>
</organism>
<dbReference type="EnsemblBacteria" id="AAP99542">
    <property type="protein sequence ID" value="AAP99542"/>
    <property type="gene ID" value="Pro_0497"/>
</dbReference>
<feature type="binding site" evidence="12">
    <location>
        <position position="491"/>
    </location>
    <ligand>
        <name>Zn(2+)</name>
        <dbReference type="ChEBI" id="CHEBI:29105"/>
        <label>2</label>
    </ligand>
</feature>
<dbReference type="GO" id="GO:0016887">
    <property type="term" value="F:ATP hydrolysis activity"/>
    <property type="evidence" value="ECO:0007669"/>
    <property type="project" value="RHEA"/>
</dbReference>
<feature type="binding site" evidence="12">
    <location>
        <position position="488"/>
    </location>
    <ligand>
        <name>Zn(2+)</name>
        <dbReference type="ChEBI" id="CHEBI:29105"/>
        <label>2</label>
    </ligand>
</feature>
<feature type="domain" description="Helicase C-terminal" evidence="14">
    <location>
        <begin position="496"/>
        <end position="650"/>
    </location>
</feature>
<evidence type="ECO:0000256" key="9">
    <source>
        <dbReference type="ARBA" id="ARBA00023125"/>
    </source>
</evidence>
<dbReference type="Pfam" id="PF00270">
    <property type="entry name" value="DEAD"/>
    <property type="match status" value="1"/>
</dbReference>
<keyword evidence="6 12" id="KW-0347">Helicase</keyword>
<evidence type="ECO:0000256" key="12">
    <source>
        <dbReference type="HAMAP-Rule" id="MF_00983"/>
    </source>
</evidence>
<dbReference type="InterPro" id="IPR014001">
    <property type="entry name" value="Helicase_ATP-bd"/>
</dbReference>
<sequence length="752" mass="83137">MSTREIDVWLDVGREGRCFTYKDGKHLGVAAGDIVLVRLKGRSMHGLVVTINERRSFQENSIDSDNKKIILTNIEAVLQKAAVEPTWKEWLDATAAKCHISSFKMLKTALPPGWLGQKKNSNAVQKNLWWITLKNLDSPVNVLSTRQQDLQSALLKYGGGAWQKTLLLDGFSLGFIKGCLQNGLITRQKRLATLDKNKDSIKVSKSFVEKESVGCLTDEQEKALKLFGEIPPGSALLLWGVTGSGKTEVYLQMAANVLSEGRHCLILAPEIGLIPQLVDRCSRRFGANVLEYHSGCSEKQRVSVWRDSLMADKPVVVVGTRSSIFLPLFPLGLIVLDEEHDSSYKQESPMPCYHTKDLALDRARRTGAKVVLGSATPALSTWKDLKPEGPIHLARLTSRIAHKPLPAVVVVDMRQELADGHRQLLSRPLIDRLALLPEKNEQAVILVPRRGYSSFLSCRSCGDVVQCPNCDVSLTVHQGRDGQKWLRCHWCDYRASVQMRCKECGSDAFKPFGAGTQRVMENLEAELKGLRLLRFDRDTTRGRDGHRRLLEKFAAGEADVLIGTQMLAKGMDLPKVTLAVVLAADGLLHRPDLFAEEQSLQLFMQLAGRAGRGEKPGKVLIQTYSPEHPVILHLVDGSYESFLKKESDLRKDAGLVPYSRACLLRLSGESAALTATSATAVAEIIRPLCEKTGWSLLGPSPALIEKVAGKSRWQLLLHGPALSPLPLPSGNQLWRCIPKDVNLSIDPDPIQL</sequence>
<dbReference type="CDD" id="cd18804">
    <property type="entry name" value="SF2_C_priA"/>
    <property type="match status" value="1"/>
</dbReference>
<dbReference type="InterPro" id="IPR041222">
    <property type="entry name" value="PriA_3primeBD"/>
</dbReference>
<dbReference type="FunFam" id="3.40.50.300:FF:000489">
    <property type="entry name" value="Primosome assembly protein PriA"/>
    <property type="match status" value="1"/>
</dbReference>
<comment type="function">
    <text evidence="12">Initiates the restart of stalled replication forks, which reloads the replicative helicase on sites other than the origin of replication. Recognizes and binds to abandoned replication forks and remodels them to uncover a helicase loading site. Promotes assembly of the primosome at these replication forks.</text>
</comment>
<keyword evidence="8 12" id="KW-0067">ATP-binding</keyword>
<dbReference type="GO" id="GO:1990077">
    <property type="term" value="C:primosome complex"/>
    <property type="evidence" value="ECO:0007669"/>
    <property type="project" value="UniProtKB-UniRule"/>
</dbReference>
<comment type="cofactor">
    <cofactor evidence="12">
        <name>Zn(2+)</name>
        <dbReference type="ChEBI" id="CHEBI:29105"/>
    </cofactor>
    <text evidence="12">Binds 2 zinc ions per subunit.</text>
</comment>
<dbReference type="InterPro" id="IPR042115">
    <property type="entry name" value="PriA_3primeBD_sf"/>
</dbReference>
<evidence type="ECO:0000256" key="3">
    <source>
        <dbReference type="ARBA" id="ARBA00022723"/>
    </source>
</evidence>
<evidence type="ECO:0000256" key="7">
    <source>
        <dbReference type="ARBA" id="ARBA00022833"/>
    </source>
</evidence>
<feature type="binding site" evidence="12">
    <location>
        <position position="461"/>
    </location>
    <ligand>
        <name>Zn(2+)</name>
        <dbReference type="ChEBI" id="CHEBI:29105"/>
        <label>1</label>
    </ligand>
</feature>
<dbReference type="Proteomes" id="UP000001420">
    <property type="component" value="Chromosome"/>
</dbReference>
<dbReference type="InterPro" id="IPR027417">
    <property type="entry name" value="P-loop_NTPase"/>
</dbReference>
<comment type="subunit">
    <text evidence="12">Component of the replication restart primosome.</text>
</comment>
<feature type="binding site" evidence="12">
    <location>
        <position position="467"/>
    </location>
    <ligand>
        <name>Zn(2+)</name>
        <dbReference type="ChEBI" id="CHEBI:29105"/>
        <label>2</label>
    </ligand>
</feature>
<proteinExistence type="inferred from homology"/>
<keyword evidence="16" id="KW-1185">Reference proteome</keyword>
<comment type="catalytic activity">
    <reaction evidence="12">
        <text>Couples ATP hydrolysis with the unwinding of duplex DNA by translocating in the 3'-5' direction.</text>
        <dbReference type="EC" id="5.6.2.4"/>
    </reaction>
</comment>
<dbReference type="AlphaFoldDB" id="Q7VD86"/>
<dbReference type="InterPro" id="IPR005259">
    <property type="entry name" value="PriA"/>
</dbReference>
<feature type="binding site" evidence="12">
    <location>
        <position position="458"/>
    </location>
    <ligand>
        <name>Zn(2+)</name>
        <dbReference type="ChEBI" id="CHEBI:29105"/>
        <label>1</label>
    </ligand>
</feature>
<dbReference type="Gene3D" id="3.40.50.300">
    <property type="entry name" value="P-loop containing nucleotide triphosphate hydrolases"/>
    <property type="match status" value="2"/>
</dbReference>
<dbReference type="InterPro" id="IPR040498">
    <property type="entry name" value="PriA_CRR"/>
</dbReference>
<dbReference type="OrthoDB" id="9759544at2"/>
<evidence type="ECO:0000256" key="4">
    <source>
        <dbReference type="ARBA" id="ARBA00022741"/>
    </source>
</evidence>
<dbReference type="KEGG" id="pma:Pro_0497"/>
<evidence type="ECO:0000256" key="2">
    <source>
        <dbReference type="ARBA" id="ARBA00022705"/>
    </source>
</evidence>
<dbReference type="Gene3D" id="3.40.1440.60">
    <property type="entry name" value="PriA, 3(prime) DNA-binding domain"/>
    <property type="match status" value="1"/>
</dbReference>
<dbReference type="GO" id="GO:0003677">
    <property type="term" value="F:DNA binding"/>
    <property type="evidence" value="ECO:0007669"/>
    <property type="project" value="UniProtKB-UniRule"/>
</dbReference>
<dbReference type="SMART" id="SM00490">
    <property type="entry name" value="HELICc"/>
    <property type="match status" value="1"/>
</dbReference>
<dbReference type="InterPro" id="IPR001650">
    <property type="entry name" value="Helicase_C-like"/>
</dbReference>
<feature type="domain" description="Helicase ATP-binding" evidence="13">
    <location>
        <begin position="227"/>
        <end position="395"/>
    </location>
</feature>
<evidence type="ECO:0000256" key="6">
    <source>
        <dbReference type="ARBA" id="ARBA00022806"/>
    </source>
</evidence>